<proteinExistence type="predicted"/>
<organism evidence="1 2">
    <name type="scientific">Lacrimispora algidixylanolytica</name>
    <dbReference type="NCBI Taxonomy" id="94868"/>
    <lineage>
        <taxon>Bacteria</taxon>
        <taxon>Bacillati</taxon>
        <taxon>Bacillota</taxon>
        <taxon>Clostridia</taxon>
        <taxon>Lachnospirales</taxon>
        <taxon>Lachnospiraceae</taxon>
        <taxon>Lacrimispora</taxon>
    </lineage>
</organism>
<dbReference type="EMBL" id="MCIA01000007">
    <property type="protein sequence ID" value="RKD33383.1"/>
    <property type="molecule type" value="Genomic_DNA"/>
</dbReference>
<dbReference type="AlphaFoldDB" id="A0A419T7J6"/>
<sequence length="67" mass="7955">MMLKELCKISLEEQIKEIDTKITDLQDRKRQLVVAKEREELRRFVEAAEKNGLTPEELAMQLLERRA</sequence>
<dbReference type="OrthoDB" id="2086130at2"/>
<evidence type="ECO:0000313" key="2">
    <source>
        <dbReference type="Proteomes" id="UP000284277"/>
    </source>
</evidence>
<reference evidence="1 2" key="1">
    <citation type="submission" date="2016-08" db="EMBL/GenBank/DDBJ databases">
        <title>A new outlook on sporulation: Clostridium algidixylanolyticum.</title>
        <authorList>
            <person name="Poppleton D.I."/>
            <person name="Gribaldo S."/>
        </authorList>
    </citation>
    <scope>NUCLEOTIDE SEQUENCE [LARGE SCALE GENOMIC DNA]</scope>
    <source>
        <strain evidence="1 2">SPL73</strain>
    </source>
</reference>
<keyword evidence="2" id="KW-1185">Reference proteome</keyword>
<gene>
    <name evidence="1" type="ORF">BET01_15325</name>
</gene>
<dbReference type="RefSeq" id="WP_120195978.1">
    <property type="nucleotide sequence ID" value="NZ_MCIA01000007.1"/>
</dbReference>
<dbReference type="Proteomes" id="UP000284277">
    <property type="component" value="Unassembled WGS sequence"/>
</dbReference>
<comment type="caution">
    <text evidence="1">The sequence shown here is derived from an EMBL/GenBank/DDBJ whole genome shotgun (WGS) entry which is preliminary data.</text>
</comment>
<evidence type="ECO:0000313" key="1">
    <source>
        <dbReference type="EMBL" id="RKD33383.1"/>
    </source>
</evidence>
<protein>
    <submittedName>
        <fullName evidence="1">Uncharacterized protein</fullName>
    </submittedName>
</protein>
<accession>A0A419T7J6</accession>
<name>A0A419T7J6_9FIRM</name>